<dbReference type="SUPFAM" id="SSF52540">
    <property type="entry name" value="P-loop containing nucleoside triphosphate hydrolases"/>
    <property type="match status" value="1"/>
</dbReference>
<sequence>MEKPILYKRLSELKTSEQGVITKVFGHGSFRNRITEMGFVRGKAVKVIKNAPLLDPIEYEIMGYRIALRKSEAELIEVTVAENAFGPSSRHGDATFRDESVNRFLHEAGKTINVALVGNPNCGKTSLFNTASGSHERVGNYSGVTVDAKEAHFRQDGYTIRLFDLPGTYSITEYTPEELYVRAHLLNEMPDVVVNVVDASNLERNLLLTTQLIDMNLKVVIALNMYDELERSGDTLNYRDLGRMIGIPIIPTVANRKEGIDALFKTVIDVFEDNEPVVRHIHINYGADIEQSIRTLQAKIWENKDLVARYSSRYLAIRLLGDDKNIREIVASRAANSDEIDATAARLREKLEHRYGEPAETIITDAKYGFIAGALEETYRSRNAGKKHVPADRIDRVMTHRIWGLPIFLLLMWITFQTTFSLGGIPAEWMEAGVQWLGDRVTDLMPEGSLRELLVGGIISGVGGVIVFLPNILILFFFISLMEDTGYMARAAFIMDKLMHKIGLHGKSFIPLLMGFGCNVPAIMATRTLESRKDRVMTMLIIPFMSCSARLPVYVLLISAFFPHNQGLVLFSIYLIGILIAVLSSVLFKKLLFAKQEAPFVMELPPYRIPTVHNVVRHMWDKGAQYLKKMGTVILLASIIIWALGHYPRNVEYSTDYAAEKALVAASDQSAEEKQAQIQHLDNSQYAEHQEKSYIGRIGHFIEPAIRPLGFDWRIGVSLASGLAAKEVIVSTMAVLNNSGDDETMLARNLQKQTYASGPKAGEHVYTPLVAYTLMIFILLYFPCIAAMAAIRREAGGRWALFTLFYTTALAWLLSLLVYQIGSLF</sequence>
<keyword evidence="7 14" id="KW-1133">Transmembrane helix</keyword>
<keyword evidence="10 14" id="KW-0342">GTP-binding</keyword>
<dbReference type="InterPro" id="IPR030389">
    <property type="entry name" value="G_FEOB_dom"/>
</dbReference>
<dbReference type="Gene3D" id="1.10.287.1770">
    <property type="match status" value="1"/>
</dbReference>
<evidence type="ECO:0000256" key="2">
    <source>
        <dbReference type="ARBA" id="ARBA00022448"/>
    </source>
</evidence>
<dbReference type="GeneID" id="82890411"/>
<comment type="caution">
    <text evidence="14">Lacks conserved residue(s) required for the propagation of feature annotation.</text>
</comment>
<evidence type="ECO:0000256" key="8">
    <source>
        <dbReference type="ARBA" id="ARBA00023004"/>
    </source>
</evidence>
<feature type="transmembrane region" description="Helical" evidence="14">
    <location>
        <begin position="402"/>
        <end position="420"/>
    </location>
</feature>
<dbReference type="CDD" id="cd01879">
    <property type="entry name" value="FeoB"/>
    <property type="match status" value="1"/>
</dbReference>
<dbReference type="InterPro" id="IPR027417">
    <property type="entry name" value="P-loop_NTPase"/>
</dbReference>
<dbReference type="PROSITE" id="PS51711">
    <property type="entry name" value="G_FEOB"/>
    <property type="match status" value="1"/>
</dbReference>
<evidence type="ECO:0000256" key="14">
    <source>
        <dbReference type="RuleBase" id="RU362098"/>
    </source>
</evidence>
<dbReference type="SMART" id="SM00899">
    <property type="entry name" value="FeoA"/>
    <property type="match status" value="1"/>
</dbReference>
<dbReference type="RefSeq" id="WP_019245078.1">
    <property type="nucleotide sequence ID" value="NZ_CAPH01000006.1"/>
</dbReference>
<feature type="transmembrane region" description="Helical" evidence="14">
    <location>
        <begin position="769"/>
        <end position="791"/>
    </location>
</feature>
<dbReference type="Gene3D" id="2.30.30.90">
    <property type="match status" value="1"/>
</dbReference>
<dbReference type="Pfam" id="PF17910">
    <property type="entry name" value="FeoB_Cyto"/>
    <property type="match status" value="1"/>
</dbReference>
<keyword evidence="17" id="KW-1185">Reference proteome</keyword>
<dbReference type="SUPFAM" id="SSF50037">
    <property type="entry name" value="C-terminal domain of transcriptional repressors"/>
    <property type="match status" value="1"/>
</dbReference>
<feature type="transmembrane region" description="Helical" evidence="14">
    <location>
        <begin position="568"/>
        <end position="588"/>
    </location>
</feature>
<dbReference type="NCBIfam" id="TIGR00437">
    <property type="entry name" value="feoB"/>
    <property type="match status" value="1"/>
</dbReference>
<keyword evidence="9" id="KW-0406">Ion transport</keyword>
<organism evidence="16 17">
    <name type="scientific">Alistipes ihumii AP11</name>
    <dbReference type="NCBI Taxonomy" id="1211813"/>
    <lineage>
        <taxon>Bacteria</taxon>
        <taxon>Pseudomonadati</taxon>
        <taxon>Bacteroidota</taxon>
        <taxon>Bacteroidia</taxon>
        <taxon>Bacteroidales</taxon>
        <taxon>Rikenellaceae</taxon>
        <taxon>Alistipes</taxon>
    </lineage>
</organism>
<evidence type="ECO:0000256" key="3">
    <source>
        <dbReference type="ARBA" id="ARBA00022475"/>
    </source>
</evidence>
<evidence type="ECO:0000256" key="5">
    <source>
        <dbReference type="ARBA" id="ARBA00022692"/>
    </source>
</evidence>
<feature type="transmembrane region" description="Helical" evidence="14">
    <location>
        <begin position="626"/>
        <end position="645"/>
    </location>
</feature>
<evidence type="ECO:0000256" key="1">
    <source>
        <dbReference type="ARBA" id="ARBA00004651"/>
    </source>
</evidence>
<dbReference type="NCBIfam" id="TIGR00231">
    <property type="entry name" value="small_GTP"/>
    <property type="match status" value="1"/>
</dbReference>
<dbReference type="EMBL" id="CP102294">
    <property type="protein sequence ID" value="UWN57518.1"/>
    <property type="molecule type" value="Genomic_DNA"/>
</dbReference>
<keyword evidence="11 14" id="KW-0472">Membrane</keyword>
<accession>A0ABY5V0D6</accession>
<feature type="transmembrane region" description="Helical" evidence="14">
    <location>
        <begin position="536"/>
        <end position="562"/>
    </location>
</feature>
<dbReference type="InterPro" id="IPR050860">
    <property type="entry name" value="FeoB_GTPase"/>
</dbReference>
<dbReference type="Gene3D" id="3.40.50.300">
    <property type="entry name" value="P-loop containing nucleotide triphosphate hydrolases"/>
    <property type="match status" value="1"/>
</dbReference>
<evidence type="ECO:0000313" key="17">
    <source>
        <dbReference type="Proteomes" id="UP001059295"/>
    </source>
</evidence>
<dbReference type="InterPro" id="IPR003373">
    <property type="entry name" value="Fe2_transport_prot-B"/>
</dbReference>
<keyword evidence="6" id="KW-0547">Nucleotide-binding</keyword>
<keyword evidence="4 14" id="KW-0410">Iron transport</keyword>
<evidence type="ECO:0000256" key="12">
    <source>
        <dbReference type="ARBA" id="ARBA00031200"/>
    </source>
</evidence>
<protein>
    <recommendedName>
        <fullName evidence="12 13">Ferrous iron transport protein B</fullName>
    </recommendedName>
</protein>
<evidence type="ECO:0000256" key="7">
    <source>
        <dbReference type="ARBA" id="ARBA00022989"/>
    </source>
</evidence>
<dbReference type="InterPro" id="IPR005225">
    <property type="entry name" value="Small_GTP-bd"/>
</dbReference>
<dbReference type="InterPro" id="IPR011642">
    <property type="entry name" value="Gate_dom"/>
</dbReference>
<dbReference type="Pfam" id="PF02421">
    <property type="entry name" value="FeoB_N"/>
    <property type="match status" value="1"/>
</dbReference>
<comment type="similarity">
    <text evidence="14">Belongs to the TRAFAC class TrmE-Era-EngA-EngB-Septin-like GTPase superfamily. FeoB GTPase (TC 9.A.8) family.</text>
</comment>
<evidence type="ECO:0000256" key="9">
    <source>
        <dbReference type="ARBA" id="ARBA00023065"/>
    </source>
</evidence>
<dbReference type="InterPro" id="IPR041069">
    <property type="entry name" value="FeoB_Cyto"/>
</dbReference>
<dbReference type="InterPro" id="IPR038157">
    <property type="entry name" value="FeoA_core_dom"/>
</dbReference>
<evidence type="ECO:0000256" key="13">
    <source>
        <dbReference type="NCBIfam" id="TIGR00437"/>
    </source>
</evidence>
<keyword evidence="2 14" id="KW-0813">Transport</keyword>
<evidence type="ECO:0000259" key="15">
    <source>
        <dbReference type="PROSITE" id="PS51711"/>
    </source>
</evidence>
<comment type="function">
    <text evidence="14">Probable transporter of a GTP-driven Fe(2+) uptake system.</text>
</comment>
<keyword evidence="8 14" id="KW-0408">Iron</keyword>
<gene>
    <name evidence="16" type="primary">feoB</name>
    <name evidence="16" type="ORF">NQ491_01715</name>
</gene>
<evidence type="ECO:0000313" key="16">
    <source>
        <dbReference type="EMBL" id="UWN57518.1"/>
    </source>
</evidence>
<keyword evidence="5 14" id="KW-0812">Transmembrane</keyword>
<evidence type="ECO:0000256" key="11">
    <source>
        <dbReference type="ARBA" id="ARBA00023136"/>
    </source>
</evidence>
<evidence type="ECO:0000256" key="10">
    <source>
        <dbReference type="ARBA" id="ARBA00023134"/>
    </source>
</evidence>
<feature type="transmembrane region" description="Helical" evidence="14">
    <location>
        <begin position="453"/>
        <end position="481"/>
    </location>
</feature>
<feature type="domain" description="FeoB-type G" evidence="15">
    <location>
        <begin position="111"/>
        <end position="273"/>
    </location>
</feature>
<name>A0ABY5V0D6_9BACT</name>
<evidence type="ECO:0000256" key="4">
    <source>
        <dbReference type="ARBA" id="ARBA00022496"/>
    </source>
</evidence>
<dbReference type="PANTHER" id="PTHR43185:SF1">
    <property type="entry name" value="FE(2+) TRANSPORTER FEOB"/>
    <property type="match status" value="1"/>
</dbReference>
<dbReference type="Pfam" id="PF04023">
    <property type="entry name" value="FeoA"/>
    <property type="match status" value="1"/>
</dbReference>
<dbReference type="PANTHER" id="PTHR43185">
    <property type="entry name" value="FERROUS IRON TRANSPORT PROTEIN B"/>
    <property type="match status" value="1"/>
</dbReference>
<feature type="transmembrane region" description="Helical" evidence="14">
    <location>
        <begin position="803"/>
        <end position="822"/>
    </location>
</feature>
<dbReference type="Pfam" id="PF07670">
    <property type="entry name" value="Gate"/>
    <property type="match status" value="2"/>
</dbReference>
<comment type="subcellular location">
    <subcellularLocation>
        <location evidence="14">Cell inner membrane</location>
        <topology evidence="14">Multi-pass membrane protein</topology>
    </subcellularLocation>
    <subcellularLocation>
        <location evidence="1">Cell membrane</location>
        <topology evidence="1">Multi-pass membrane protein</topology>
    </subcellularLocation>
</comment>
<dbReference type="InterPro" id="IPR008988">
    <property type="entry name" value="Transcriptional_repressor_C"/>
</dbReference>
<evidence type="ECO:0000256" key="6">
    <source>
        <dbReference type="ARBA" id="ARBA00022741"/>
    </source>
</evidence>
<reference evidence="16" key="1">
    <citation type="journal article" date="2022" name="Cell">
        <title>Design, construction, and in vivo augmentation of a complex gut microbiome.</title>
        <authorList>
            <person name="Cheng A.G."/>
            <person name="Ho P.Y."/>
            <person name="Aranda-Diaz A."/>
            <person name="Jain S."/>
            <person name="Yu F.B."/>
            <person name="Meng X."/>
            <person name="Wang M."/>
            <person name="Iakiviak M."/>
            <person name="Nagashima K."/>
            <person name="Zhao A."/>
            <person name="Murugkar P."/>
            <person name="Patil A."/>
            <person name="Atabakhsh K."/>
            <person name="Weakley A."/>
            <person name="Yan J."/>
            <person name="Brumbaugh A.R."/>
            <person name="Higginbottom S."/>
            <person name="Dimas A."/>
            <person name="Shiver A.L."/>
            <person name="Deutschbauer A."/>
            <person name="Neff N."/>
            <person name="Sonnenburg J.L."/>
            <person name="Huang K.C."/>
            <person name="Fischbach M.A."/>
        </authorList>
    </citation>
    <scope>NUCLEOTIDE SEQUENCE</scope>
    <source>
        <strain evidence="16">AP11</strain>
    </source>
</reference>
<keyword evidence="3" id="KW-1003">Cell membrane</keyword>
<dbReference type="Proteomes" id="UP001059295">
    <property type="component" value="Chromosome"/>
</dbReference>
<dbReference type="InterPro" id="IPR011640">
    <property type="entry name" value="Fe2_transport_prot_B_C"/>
</dbReference>
<dbReference type="Pfam" id="PF07664">
    <property type="entry name" value="FeoB_C"/>
    <property type="match status" value="1"/>
</dbReference>
<proteinExistence type="inferred from homology"/>
<dbReference type="InterPro" id="IPR007167">
    <property type="entry name" value="Fe-transptr_FeoA-like"/>
</dbReference>